<dbReference type="EMBL" id="SHNP01000005">
    <property type="protein sequence ID" value="MCX2974928.1"/>
    <property type="molecule type" value="Genomic_DNA"/>
</dbReference>
<dbReference type="InterPro" id="IPR036388">
    <property type="entry name" value="WH-like_DNA-bd_sf"/>
</dbReference>
<sequence>MSELITKASSINRALDQIGDKWCLLIIQEVFWGINTFNEMMKAMGVSRGVLSNRLKWLQGVDCLRRETSRGNKRPVYQLTCKAIGLYDCALMAIRWERNWFQNTELDRVELTHMLCGETFQPIIECANCDGEVAFSNVAYKPGPGAAIDIRGKKVRRRSSIAAASVPSQHALYKNLINLVGDRWTANVIALALHGLTRFEEFHSELPVATNILSDRLRFLVREGVFEQLAYQQKPVRYSYQLTPKGKDLLPWFLALLHWGDLWCAPNALGPPMIVMHDDCGQELKAPVRCSQCRQELKAHEVNFALDGAVA</sequence>
<evidence type="ECO:0000256" key="3">
    <source>
        <dbReference type="ARBA" id="ARBA00023163"/>
    </source>
</evidence>
<dbReference type="Proteomes" id="UP001143307">
    <property type="component" value="Unassembled WGS sequence"/>
</dbReference>
<protein>
    <submittedName>
        <fullName evidence="5">Transcriptional regulator</fullName>
    </submittedName>
</protein>
<reference evidence="5" key="1">
    <citation type="submission" date="2019-02" db="EMBL/GenBank/DDBJ databases">
        <authorList>
            <person name="Li S.-H."/>
        </authorList>
    </citation>
    <scope>NUCLEOTIDE SEQUENCE</scope>
    <source>
        <strain evidence="5">IMCC8485</strain>
    </source>
</reference>
<evidence type="ECO:0000313" key="6">
    <source>
        <dbReference type="Proteomes" id="UP001143307"/>
    </source>
</evidence>
<dbReference type="PANTHER" id="PTHR33204">
    <property type="entry name" value="TRANSCRIPTIONAL REGULATOR, MARR FAMILY"/>
    <property type="match status" value="1"/>
</dbReference>
<accession>A0ABT3SY79</accession>
<feature type="domain" description="HTH hxlR-type" evidence="4">
    <location>
        <begin position="166"/>
        <end position="268"/>
    </location>
</feature>
<keyword evidence="1" id="KW-0805">Transcription regulation</keyword>
<comment type="caution">
    <text evidence="5">The sequence shown here is derived from an EMBL/GenBank/DDBJ whole genome shotgun (WGS) entry which is preliminary data.</text>
</comment>
<gene>
    <name evidence="5" type="ORF">EYC87_15150</name>
</gene>
<evidence type="ECO:0000256" key="2">
    <source>
        <dbReference type="ARBA" id="ARBA00023125"/>
    </source>
</evidence>
<evidence type="ECO:0000313" key="5">
    <source>
        <dbReference type="EMBL" id="MCX2974928.1"/>
    </source>
</evidence>
<keyword evidence="6" id="KW-1185">Reference proteome</keyword>
<keyword evidence="2" id="KW-0238">DNA-binding</keyword>
<organism evidence="5 6">
    <name type="scientific">Candidatus Seongchinamella marina</name>
    <dbReference type="NCBI Taxonomy" id="2518990"/>
    <lineage>
        <taxon>Bacteria</taxon>
        <taxon>Pseudomonadati</taxon>
        <taxon>Pseudomonadota</taxon>
        <taxon>Gammaproteobacteria</taxon>
        <taxon>Cellvibrionales</taxon>
        <taxon>Halieaceae</taxon>
        <taxon>Seongchinamella</taxon>
    </lineage>
</organism>
<keyword evidence="3" id="KW-0804">Transcription</keyword>
<dbReference type="Gene3D" id="1.10.10.10">
    <property type="entry name" value="Winged helix-like DNA-binding domain superfamily/Winged helix DNA-binding domain"/>
    <property type="match status" value="2"/>
</dbReference>
<evidence type="ECO:0000259" key="4">
    <source>
        <dbReference type="PROSITE" id="PS51118"/>
    </source>
</evidence>
<dbReference type="PROSITE" id="PS51118">
    <property type="entry name" value="HTH_HXLR"/>
    <property type="match status" value="2"/>
</dbReference>
<evidence type="ECO:0000256" key="1">
    <source>
        <dbReference type="ARBA" id="ARBA00023015"/>
    </source>
</evidence>
<feature type="domain" description="HTH hxlR-type" evidence="4">
    <location>
        <begin position="9"/>
        <end position="105"/>
    </location>
</feature>
<dbReference type="InterPro" id="IPR002577">
    <property type="entry name" value="HTH_HxlR"/>
</dbReference>
<dbReference type="PANTHER" id="PTHR33204:SF18">
    <property type="entry name" value="TRANSCRIPTIONAL REGULATORY PROTEIN"/>
    <property type="match status" value="1"/>
</dbReference>
<dbReference type="Pfam" id="PF01638">
    <property type="entry name" value="HxlR"/>
    <property type="match status" value="2"/>
</dbReference>
<proteinExistence type="predicted"/>
<name>A0ABT3SY79_9GAMM</name>
<dbReference type="SUPFAM" id="SSF46785">
    <property type="entry name" value="Winged helix' DNA-binding domain"/>
    <property type="match status" value="2"/>
</dbReference>
<dbReference type="InterPro" id="IPR036390">
    <property type="entry name" value="WH_DNA-bd_sf"/>
</dbReference>
<dbReference type="RefSeq" id="WP_279253598.1">
    <property type="nucleotide sequence ID" value="NZ_SHNP01000005.1"/>
</dbReference>